<evidence type="ECO:0000313" key="1">
    <source>
        <dbReference type="EMBL" id="TWT64261.1"/>
    </source>
</evidence>
<reference evidence="1 2" key="1">
    <citation type="submission" date="2019-02" db="EMBL/GenBank/DDBJ databases">
        <title>Deep-cultivation of Planctomycetes and their phenomic and genomic characterization uncovers novel biology.</title>
        <authorList>
            <person name="Wiegand S."/>
            <person name="Jogler M."/>
            <person name="Boedeker C."/>
            <person name="Pinto D."/>
            <person name="Vollmers J."/>
            <person name="Rivas-Marin E."/>
            <person name="Kohn T."/>
            <person name="Peeters S.H."/>
            <person name="Heuer A."/>
            <person name="Rast P."/>
            <person name="Oberbeckmann S."/>
            <person name="Bunk B."/>
            <person name="Jeske O."/>
            <person name="Meyerdierks A."/>
            <person name="Storesund J.E."/>
            <person name="Kallscheuer N."/>
            <person name="Luecker S."/>
            <person name="Lage O.M."/>
            <person name="Pohl T."/>
            <person name="Merkel B.J."/>
            <person name="Hornburger P."/>
            <person name="Mueller R.-W."/>
            <person name="Bruemmer F."/>
            <person name="Labrenz M."/>
            <person name="Spormann A.M."/>
            <person name="Op Den Camp H."/>
            <person name="Overmann J."/>
            <person name="Amann R."/>
            <person name="Jetten M.S.M."/>
            <person name="Mascher T."/>
            <person name="Medema M.H."/>
            <person name="Devos D.P."/>
            <person name="Kaster A.-K."/>
            <person name="Ovreas L."/>
            <person name="Rohde M."/>
            <person name="Galperin M.Y."/>
            <person name="Jogler C."/>
        </authorList>
    </citation>
    <scope>NUCLEOTIDE SEQUENCE [LARGE SCALE GENOMIC DNA]</scope>
    <source>
        <strain evidence="1 2">Pan54</strain>
    </source>
</reference>
<evidence type="ECO:0000313" key="2">
    <source>
        <dbReference type="Proteomes" id="UP000316095"/>
    </source>
</evidence>
<proteinExistence type="predicted"/>
<dbReference type="EMBL" id="SJPG01000001">
    <property type="protein sequence ID" value="TWT64261.1"/>
    <property type="molecule type" value="Genomic_DNA"/>
</dbReference>
<dbReference type="AlphaFoldDB" id="A0A5C5XP80"/>
<protein>
    <submittedName>
        <fullName evidence="1">Uncharacterized protein</fullName>
    </submittedName>
</protein>
<sequence>MWMTRTSKKRLIVKIEKTLGLKISQGDSAGDYFEWRMPCGHRLLHFTLQQVDGEWWLPEIIFPLEFDDNALDKINSELSNGDLGEAFHLGNEMTGLKTYLLGNRHGNESWLSFDSPKIFNIIQCRLIKDEGQQYYQLDKNGFVVPSPTITKFRGK</sequence>
<organism evidence="1 2">
    <name type="scientific">Rubinisphaera italica</name>
    <dbReference type="NCBI Taxonomy" id="2527969"/>
    <lineage>
        <taxon>Bacteria</taxon>
        <taxon>Pseudomonadati</taxon>
        <taxon>Planctomycetota</taxon>
        <taxon>Planctomycetia</taxon>
        <taxon>Planctomycetales</taxon>
        <taxon>Planctomycetaceae</taxon>
        <taxon>Rubinisphaera</taxon>
    </lineage>
</organism>
<accession>A0A5C5XP80</accession>
<dbReference type="RefSeq" id="WP_146505987.1">
    <property type="nucleotide sequence ID" value="NZ_SJPG01000001.1"/>
</dbReference>
<keyword evidence="2" id="KW-1185">Reference proteome</keyword>
<dbReference type="Proteomes" id="UP000316095">
    <property type="component" value="Unassembled WGS sequence"/>
</dbReference>
<gene>
    <name evidence="1" type="ORF">Pan54_50220</name>
</gene>
<comment type="caution">
    <text evidence="1">The sequence shown here is derived from an EMBL/GenBank/DDBJ whole genome shotgun (WGS) entry which is preliminary data.</text>
</comment>
<name>A0A5C5XP80_9PLAN</name>